<dbReference type="Proteomes" id="UP000256709">
    <property type="component" value="Unassembled WGS sequence"/>
</dbReference>
<gene>
    <name evidence="1" type="ORF">B7R21_06285</name>
</gene>
<name>A0A3E0VXV1_9MICO</name>
<proteinExistence type="predicted"/>
<comment type="caution">
    <text evidence="1">The sequence shown here is derived from an EMBL/GenBank/DDBJ whole genome shotgun (WGS) entry which is preliminary data.</text>
</comment>
<dbReference type="RefSeq" id="WP_116282402.1">
    <property type="nucleotide sequence ID" value="NZ_NBXA01000013.1"/>
</dbReference>
<evidence type="ECO:0000313" key="2">
    <source>
        <dbReference type="Proteomes" id="UP000256709"/>
    </source>
</evidence>
<dbReference type="EMBL" id="NBXA01000013">
    <property type="protein sequence ID" value="RFA14550.1"/>
    <property type="molecule type" value="Genomic_DNA"/>
</dbReference>
<reference evidence="1 2" key="1">
    <citation type="submission" date="2017-04" db="EMBL/GenBank/DDBJ databases">
        <title>Comparative genome analysis of Subtercola boreus.</title>
        <authorList>
            <person name="Cho Y.-J."/>
            <person name="Cho A."/>
            <person name="Kim O.-S."/>
            <person name="Lee J.-I."/>
        </authorList>
    </citation>
    <scope>NUCLEOTIDE SEQUENCE [LARGE SCALE GENOMIC DNA]</scope>
    <source>
        <strain evidence="1 2">P27444</strain>
    </source>
</reference>
<accession>A0A3E0VXV1</accession>
<sequence length="294" mass="31704">MGYANGLAPESALYEFRGSWFAPDMFCRVVPAVLELEAEGVNLTVNQGYRWRGTLSDYQIGFQDRSSNNAAGENTSDGTANQNYQSGQAALYVATGGRYGTPSAATVGTSAHGDWIVGAIDCNTNDMAARDRVFRKYGLIRNINSETWHYANIGNPTVTIPTLQEAIDMAAETDPKEDEMSAQDVADIKTAVDDAAADTVQKLKPSATIAGRTADGGIAIFGSDFVEDGIAEPARLGKRGRRIFRSADEYGTFKTICDTINAKGGDAPVLPTFDKVVFLDENGWASFNSFYQEP</sequence>
<protein>
    <submittedName>
        <fullName evidence="1">Uncharacterized protein</fullName>
    </submittedName>
</protein>
<evidence type="ECO:0000313" key="1">
    <source>
        <dbReference type="EMBL" id="RFA14550.1"/>
    </source>
</evidence>
<dbReference type="OrthoDB" id="177147at2"/>
<organism evidence="1 2">
    <name type="scientific">Subtercola boreus</name>
    <dbReference type="NCBI Taxonomy" id="120213"/>
    <lineage>
        <taxon>Bacteria</taxon>
        <taxon>Bacillati</taxon>
        <taxon>Actinomycetota</taxon>
        <taxon>Actinomycetes</taxon>
        <taxon>Micrococcales</taxon>
        <taxon>Microbacteriaceae</taxon>
        <taxon>Subtercola</taxon>
    </lineage>
</organism>
<dbReference type="AlphaFoldDB" id="A0A3E0VXV1"/>